<reference evidence="4 5" key="1">
    <citation type="submission" date="2020-08" db="EMBL/GenBank/DDBJ databases">
        <title>Genomic Encyclopedia of Type Strains, Phase IV (KMG-IV): sequencing the most valuable type-strain genomes for metagenomic binning, comparative biology and taxonomic classification.</title>
        <authorList>
            <person name="Goeker M."/>
        </authorList>
    </citation>
    <scope>NUCLEOTIDE SEQUENCE [LARGE SCALE GENOMIC DNA]</scope>
    <source>
        <strain evidence="4 5">DSM 102134</strain>
    </source>
</reference>
<comment type="caution">
    <text evidence="4">The sequence shown here is derived from an EMBL/GenBank/DDBJ whole genome shotgun (WGS) entry which is preliminary data.</text>
</comment>
<dbReference type="PROSITE" id="PS00330">
    <property type="entry name" value="HEMOLYSIN_CALCIUM"/>
    <property type="match status" value="2"/>
</dbReference>
<dbReference type="InterPro" id="IPR050557">
    <property type="entry name" value="RTX_toxin/Mannuronan_C5-epim"/>
</dbReference>
<dbReference type="Proteomes" id="UP000535501">
    <property type="component" value="Unassembled WGS sequence"/>
</dbReference>
<name>A0A7W9Z1R2_9HYPH</name>
<proteinExistence type="predicted"/>
<accession>A0A7W9Z1R2</accession>
<dbReference type="PANTHER" id="PTHR38340:SF1">
    <property type="entry name" value="S-LAYER PROTEIN"/>
    <property type="match status" value="1"/>
</dbReference>
<dbReference type="GO" id="GO:0005576">
    <property type="term" value="C:extracellular region"/>
    <property type="evidence" value="ECO:0007669"/>
    <property type="project" value="UniProtKB-SubCell"/>
</dbReference>
<dbReference type="PRINTS" id="PR00313">
    <property type="entry name" value="CABNDNGRPT"/>
</dbReference>
<dbReference type="GO" id="GO:0005509">
    <property type="term" value="F:calcium ion binding"/>
    <property type="evidence" value="ECO:0007669"/>
    <property type="project" value="InterPro"/>
</dbReference>
<evidence type="ECO:0000313" key="4">
    <source>
        <dbReference type="EMBL" id="MBB6182425.1"/>
    </source>
</evidence>
<dbReference type="AlphaFoldDB" id="A0A7W9Z1R2"/>
<organism evidence="4 5">
    <name type="scientific">Pseudorhizobium flavum</name>
    <dbReference type="NCBI Taxonomy" id="1335061"/>
    <lineage>
        <taxon>Bacteria</taxon>
        <taxon>Pseudomonadati</taxon>
        <taxon>Pseudomonadota</taxon>
        <taxon>Alphaproteobacteria</taxon>
        <taxon>Hyphomicrobiales</taxon>
        <taxon>Rhizobiaceae</taxon>
        <taxon>Rhizobium/Agrobacterium group</taxon>
        <taxon>Pseudorhizobium</taxon>
    </lineage>
</organism>
<dbReference type="InterPro" id="IPR025282">
    <property type="entry name" value="DUF4214"/>
</dbReference>
<evidence type="ECO:0000256" key="1">
    <source>
        <dbReference type="ARBA" id="ARBA00004613"/>
    </source>
</evidence>
<dbReference type="PANTHER" id="PTHR38340">
    <property type="entry name" value="S-LAYER PROTEIN"/>
    <property type="match status" value="1"/>
</dbReference>
<evidence type="ECO:0000313" key="5">
    <source>
        <dbReference type="Proteomes" id="UP000535501"/>
    </source>
</evidence>
<dbReference type="SUPFAM" id="SSF51120">
    <property type="entry name" value="beta-Roll"/>
    <property type="match status" value="1"/>
</dbReference>
<keyword evidence="2" id="KW-0964">Secreted</keyword>
<dbReference type="InterPro" id="IPR018511">
    <property type="entry name" value="Hemolysin-typ_Ca-bd_CS"/>
</dbReference>
<feature type="domain" description="DUF4214" evidence="3">
    <location>
        <begin position="41"/>
        <end position="98"/>
    </location>
</feature>
<sequence>MASIQGIYIALFGRPADPVGLNYFNGITNNGQNLAEIGNLAGQPEYLNRFEGMNNAQIVTAIYQELFGRNPELAGLTFFTEQLNSGARTINDIAINILDGAQGADRELVDAKIAAADQFTAAVAADPDALAAYQGEAGIQFGQAFLNQIDEPTDTLTDEQVQAQVEAYGDGEVVPGVPGTPGDTFTLTASGTGVSGVDNITGTAGDDIIRAVDAGSLSTSDTINGGAGFDTLNIADGAIAGGTFNTATPPVQQAGGSAAPVITNVERINNSDNGGATGASTLNLSAVSGVQQVWSNTAGAFAYTNAALATVFGASGATAGQAQTINIDYTDAQLAGRTTAQLATSNTGVTSDATFVFTGTDATAIEAVSINAVSGNGEVTLDTALTTLDTVSVSGAGRVTVDTAETTITTFDASANTGGVSFTSGALAQAATITGGSGNDVLSAASVSSGTVVATINGGAGNDLITGGAGRDVINGGAGNDVIRGGANGDALTGGAGDDVFSFTALTDSQLGTGANAANTIDMISDFNVGNDTISFAGIDIDAAAGPVETNPGTPDPAGTGAQAFTGLVSAENQILVDNAVNGLAAGSTLAQAVAAVDAQVAEGQVAWFQYGGNTYVFADGNDSDMVIGLTGNVALNATDFQF</sequence>
<evidence type="ECO:0000256" key="2">
    <source>
        <dbReference type="ARBA" id="ARBA00022525"/>
    </source>
</evidence>
<evidence type="ECO:0000259" key="3">
    <source>
        <dbReference type="Pfam" id="PF13946"/>
    </source>
</evidence>
<dbReference type="EMBL" id="JACHEJ010000031">
    <property type="protein sequence ID" value="MBB6182425.1"/>
    <property type="molecule type" value="Genomic_DNA"/>
</dbReference>
<dbReference type="Pfam" id="PF00353">
    <property type="entry name" value="HemolysinCabind"/>
    <property type="match status" value="4"/>
</dbReference>
<dbReference type="InterPro" id="IPR001343">
    <property type="entry name" value="Hemolysn_Ca-bd"/>
</dbReference>
<keyword evidence="5" id="KW-1185">Reference proteome</keyword>
<dbReference type="Gene3D" id="2.150.10.10">
    <property type="entry name" value="Serralysin-like metalloprotease, C-terminal"/>
    <property type="match status" value="1"/>
</dbReference>
<dbReference type="InterPro" id="IPR011049">
    <property type="entry name" value="Serralysin-like_metalloprot_C"/>
</dbReference>
<dbReference type="Pfam" id="PF13946">
    <property type="entry name" value="DUF4214"/>
    <property type="match status" value="1"/>
</dbReference>
<protein>
    <submittedName>
        <fullName evidence="4">Ca2+-binding RTX toxin-like protein</fullName>
    </submittedName>
</protein>
<dbReference type="RefSeq" id="WP_077546932.1">
    <property type="nucleotide sequence ID" value="NZ_JACHEJ010000031.1"/>
</dbReference>
<gene>
    <name evidence="4" type="ORF">HNQ75_004414</name>
</gene>
<comment type="subcellular location">
    <subcellularLocation>
        <location evidence="1">Secreted</location>
    </subcellularLocation>
</comment>